<protein>
    <recommendedName>
        <fullName evidence="2">DJ-1/PfpI domain-containing protein</fullName>
    </recommendedName>
</protein>
<dbReference type="AlphaFoldDB" id="A0A0D3KUG0"/>
<proteinExistence type="predicted"/>
<feature type="domain" description="DJ-1/PfpI" evidence="2">
    <location>
        <begin position="165"/>
        <end position="309"/>
    </location>
</feature>
<dbReference type="SUPFAM" id="SSF52317">
    <property type="entry name" value="Class I glutamine amidotransferase-like"/>
    <property type="match status" value="1"/>
</dbReference>
<sequence length="442" mass="48343">MAPQQGSESRFQNQTPVHAPERCKLVGGGTFGKRTWAASAVGYLAGLEHSLHRMSICGESSSLFRHSHMFILGMLACVDSMRENDILGARAERFMMTLYIRWFALATLVAGSLSASCPFREGGSKDDQSYKLLAAHWGAQEGCAPDPAPWDAVGIPRPTNTYSNSIAMIFFPDFEVLDIYGPMEMLLAPTHDNGSKDFYVVSCSTSPHVRHRNDKLDRSPITVADYSLEDCPVTESILIPGGNGAWWKGGEGNCSKCRGKKLQPLVNFVKARAALTETKRIISVCSGATILAAAEILNGLSATSNKNLMSGWNATPTSRPAIDWQYDQRWVRAERAGPPTNPELEIWTSSGVSAGIDMTLTMMNTISPGSGDAAAKYAEYRHNNSTAEWADPWSITPLQLDELQKPCNVSEYLPCGAEISPEQRERFEKRSSEPGRLSVSPI</sequence>
<dbReference type="EnsemblProtists" id="EOD39395">
    <property type="protein sequence ID" value="EOD39395"/>
    <property type="gene ID" value="EMIHUDRAFT_223613"/>
</dbReference>
<evidence type="ECO:0000313" key="3">
    <source>
        <dbReference type="EnsemblProtists" id="EOD39395"/>
    </source>
</evidence>
<dbReference type="InterPro" id="IPR029062">
    <property type="entry name" value="Class_I_gatase-like"/>
</dbReference>
<accession>A0A0D3KUG0</accession>
<dbReference type="PaxDb" id="2903-EOD39395"/>
<reference evidence="4" key="1">
    <citation type="journal article" date="2013" name="Nature">
        <title>Pan genome of the phytoplankton Emiliania underpins its global distribution.</title>
        <authorList>
            <person name="Read B.A."/>
            <person name="Kegel J."/>
            <person name="Klute M.J."/>
            <person name="Kuo A."/>
            <person name="Lefebvre S.C."/>
            <person name="Maumus F."/>
            <person name="Mayer C."/>
            <person name="Miller J."/>
            <person name="Monier A."/>
            <person name="Salamov A."/>
            <person name="Young J."/>
            <person name="Aguilar M."/>
            <person name="Claverie J.M."/>
            <person name="Frickenhaus S."/>
            <person name="Gonzalez K."/>
            <person name="Herman E.K."/>
            <person name="Lin Y.C."/>
            <person name="Napier J."/>
            <person name="Ogata H."/>
            <person name="Sarno A.F."/>
            <person name="Shmutz J."/>
            <person name="Schroeder D."/>
            <person name="de Vargas C."/>
            <person name="Verret F."/>
            <person name="von Dassow P."/>
            <person name="Valentin K."/>
            <person name="Van de Peer Y."/>
            <person name="Wheeler G."/>
            <person name="Dacks J.B."/>
            <person name="Delwiche C.F."/>
            <person name="Dyhrman S.T."/>
            <person name="Glockner G."/>
            <person name="John U."/>
            <person name="Richards T."/>
            <person name="Worden A.Z."/>
            <person name="Zhang X."/>
            <person name="Grigoriev I.V."/>
            <person name="Allen A.E."/>
            <person name="Bidle K."/>
            <person name="Borodovsky M."/>
            <person name="Bowler C."/>
            <person name="Brownlee C."/>
            <person name="Cock J.M."/>
            <person name="Elias M."/>
            <person name="Gladyshev V.N."/>
            <person name="Groth M."/>
            <person name="Guda C."/>
            <person name="Hadaegh A."/>
            <person name="Iglesias-Rodriguez M.D."/>
            <person name="Jenkins J."/>
            <person name="Jones B.M."/>
            <person name="Lawson T."/>
            <person name="Leese F."/>
            <person name="Lindquist E."/>
            <person name="Lobanov A."/>
            <person name="Lomsadze A."/>
            <person name="Malik S.B."/>
            <person name="Marsh M.E."/>
            <person name="Mackinder L."/>
            <person name="Mock T."/>
            <person name="Mueller-Roeber B."/>
            <person name="Pagarete A."/>
            <person name="Parker M."/>
            <person name="Probert I."/>
            <person name="Quesneville H."/>
            <person name="Raines C."/>
            <person name="Rensing S.A."/>
            <person name="Riano-Pachon D.M."/>
            <person name="Richier S."/>
            <person name="Rokitta S."/>
            <person name="Shiraiwa Y."/>
            <person name="Soanes D.M."/>
            <person name="van der Giezen M."/>
            <person name="Wahlund T.M."/>
            <person name="Williams B."/>
            <person name="Wilson W."/>
            <person name="Wolfe G."/>
            <person name="Wurch L.L."/>
        </authorList>
    </citation>
    <scope>NUCLEOTIDE SEQUENCE</scope>
</reference>
<reference evidence="3" key="2">
    <citation type="submission" date="2024-10" db="UniProtKB">
        <authorList>
            <consortium name="EnsemblProtists"/>
        </authorList>
    </citation>
    <scope>IDENTIFICATION</scope>
</reference>
<dbReference type="PANTHER" id="PTHR43130">
    <property type="entry name" value="ARAC-FAMILY TRANSCRIPTIONAL REGULATOR"/>
    <property type="match status" value="1"/>
</dbReference>
<dbReference type="InterPro" id="IPR052158">
    <property type="entry name" value="INH-QAR"/>
</dbReference>
<keyword evidence="4" id="KW-1185">Reference proteome</keyword>
<name>A0A0D3KUG0_EMIH1</name>
<dbReference type="KEGG" id="ehx:EMIHUDRAFT_223613"/>
<evidence type="ECO:0000259" key="2">
    <source>
        <dbReference type="Pfam" id="PF01965"/>
    </source>
</evidence>
<dbReference type="PANTHER" id="PTHR43130:SF15">
    <property type="entry name" value="THIJ_PFPI FAMILY PROTEIN (AFU_ORTHOLOGUE AFUA_5G14240)"/>
    <property type="match status" value="1"/>
</dbReference>
<dbReference type="HOGENOM" id="CLU_620286_0_0_1"/>
<evidence type="ECO:0000313" key="4">
    <source>
        <dbReference type="Proteomes" id="UP000013827"/>
    </source>
</evidence>
<dbReference type="Proteomes" id="UP000013827">
    <property type="component" value="Unassembled WGS sequence"/>
</dbReference>
<feature type="region of interest" description="Disordered" evidence="1">
    <location>
        <begin position="418"/>
        <end position="442"/>
    </location>
</feature>
<organism evidence="3 4">
    <name type="scientific">Emiliania huxleyi (strain CCMP1516)</name>
    <dbReference type="NCBI Taxonomy" id="280463"/>
    <lineage>
        <taxon>Eukaryota</taxon>
        <taxon>Haptista</taxon>
        <taxon>Haptophyta</taxon>
        <taxon>Prymnesiophyceae</taxon>
        <taxon>Isochrysidales</taxon>
        <taxon>Noelaerhabdaceae</taxon>
        <taxon>Emiliania</taxon>
    </lineage>
</organism>
<dbReference type="InterPro" id="IPR002818">
    <property type="entry name" value="DJ-1/PfpI"/>
</dbReference>
<dbReference type="GeneID" id="17284666"/>
<dbReference type="Gene3D" id="3.40.50.880">
    <property type="match status" value="1"/>
</dbReference>
<dbReference type="Pfam" id="PF01965">
    <property type="entry name" value="DJ-1_PfpI"/>
    <property type="match status" value="1"/>
</dbReference>
<dbReference type="RefSeq" id="XP_005791824.1">
    <property type="nucleotide sequence ID" value="XM_005791767.1"/>
</dbReference>
<feature type="compositionally biased region" description="Basic and acidic residues" evidence="1">
    <location>
        <begin position="421"/>
        <end position="433"/>
    </location>
</feature>
<evidence type="ECO:0000256" key="1">
    <source>
        <dbReference type="SAM" id="MobiDB-lite"/>
    </source>
</evidence>